<sequence length="159" mass="17844">MAILTRFLPFLKSPEYWIERWRSLFFSVFAKKPLKPVQAPVFEPPKPPVVQKVENKTMHTSSVVKAAAARVPMIKFLGARHPRPHFDRSSLPPLQVSGNIQVAKAEQSNSPAKASSIGSVGKLPRGSGIEESQLPQNYRRRPISEEECDAINSGFFYTR</sequence>
<accession>A0A8S1GNK2</accession>
<evidence type="ECO:0000256" key="2">
    <source>
        <dbReference type="ARBA" id="ARBA00023128"/>
    </source>
</evidence>
<evidence type="ECO:0000313" key="6">
    <source>
        <dbReference type="Proteomes" id="UP000835052"/>
    </source>
</evidence>
<dbReference type="AlphaFoldDB" id="A0A8S1GNK2"/>
<evidence type="ECO:0000256" key="1">
    <source>
        <dbReference type="ARBA" id="ARBA00004173"/>
    </source>
</evidence>
<feature type="compositionally biased region" description="Polar residues" evidence="4">
    <location>
        <begin position="103"/>
        <end position="118"/>
    </location>
</feature>
<keyword evidence="6" id="KW-1185">Reference proteome</keyword>
<comment type="similarity">
    <text evidence="3">Belongs to the alpha-ketoglutarate dehydrogenase component 4 family.</text>
</comment>
<dbReference type="GO" id="GO:0006103">
    <property type="term" value="P:2-oxoglutarate metabolic process"/>
    <property type="evidence" value="ECO:0007669"/>
    <property type="project" value="InterPro"/>
</dbReference>
<proteinExistence type="inferred from homology"/>
<comment type="subcellular location">
    <subcellularLocation>
        <location evidence="1">Mitochondrion</location>
    </subcellularLocation>
</comment>
<dbReference type="GO" id="GO:0004591">
    <property type="term" value="F:oxoglutarate dehydrogenase (succinyl-transferring) activity"/>
    <property type="evidence" value="ECO:0007669"/>
    <property type="project" value="TreeGrafter"/>
</dbReference>
<dbReference type="Pfam" id="PF10937">
    <property type="entry name" value="Kgd4-YMR31"/>
    <property type="match status" value="1"/>
</dbReference>
<evidence type="ECO:0000313" key="5">
    <source>
        <dbReference type="EMBL" id="CAD6184726.1"/>
    </source>
</evidence>
<gene>
    <name evidence="5" type="ORF">CAUJ_LOCUS645</name>
</gene>
<reference evidence="5" key="1">
    <citation type="submission" date="2020-10" db="EMBL/GenBank/DDBJ databases">
        <authorList>
            <person name="Kikuchi T."/>
        </authorList>
    </citation>
    <scope>NUCLEOTIDE SEQUENCE</scope>
    <source>
        <strain evidence="5">NKZ352</strain>
    </source>
</reference>
<comment type="caution">
    <text evidence="5">The sequence shown here is derived from an EMBL/GenBank/DDBJ whole genome shotgun (WGS) entry which is preliminary data.</text>
</comment>
<dbReference type="OrthoDB" id="2116030at2759"/>
<keyword evidence="2" id="KW-0496">Mitochondrion</keyword>
<evidence type="ECO:0000256" key="3">
    <source>
        <dbReference type="ARBA" id="ARBA00043970"/>
    </source>
</evidence>
<dbReference type="GO" id="GO:0005739">
    <property type="term" value="C:mitochondrion"/>
    <property type="evidence" value="ECO:0007669"/>
    <property type="project" value="UniProtKB-SubCell"/>
</dbReference>
<feature type="region of interest" description="Disordered" evidence="4">
    <location>
        <begin position="103"/>
        <end position="144"/>
    </location>
</feature>
<dbReference type="EMBL" id="CAJGYM010000001">
    <property type="protein sequence ID" value="CAD6184726.1"/>
    <property type="molecule type" value="Genomic_DNA"/>
</dbReference>
<organism evidence="5 6">
    <name type="scientific">Caenorhabditis auriculariae</name>
    <dbReference type="NCBI Taxonomy" id="2777116"/>
    <lineage>
        <taxon>Eukaryota</taxon>
        <taxon>Metazoa</taxon>
        <taxon>Ecdysozoa</taxon>
        <taxon>Nematoda</taxon>
        <taxon>Chromadorea</taxon>
        <taxon>Rhabditida</taxon>
        <taxon>Rhabditina</taxon>
        <taxon>Rhabditomorpha</taxon>
        <taxon>Rhabditoidea</taxon>
        <taxon>Rhabditidae</taxon>
        <taxon>Peloderinae</taxon>
        <taxon>Caenorhabditis</taxon>
    </lineage>
</organism>
<dbReference type="Proteomes" id="UP000835052">
    <property type="component" value="Unassembled WGS sequence"/>
</dbReference>
<dbReference type="PANTHER" id="PTHR31601:SF2">
    <property type="entry name" value="ALPHA-KETOGLUTARATE DEHYDROGENASE COMPONENT 4"/>
    <property type="match status" value="1"/>
</dbReference>
<evidence type="ECO:0000256" key="4">
    <source>
        <dbReference type="SAM" id="MobiDB-lite"/>
    </source>
</evidence>
<dbReference type="PANTHER" id="PTHR31601">
    <property type="entry name" value="28S RIBOSOMAL PROTEIN S36, MITOCHONDRIAL"/>
    <property type="match status" value="1"/>
</dbReference>
<dbReference type="InterPro" id="IPR020373">
    <property type="entry name" value="Kgd4/YMR-31"/>
</dbReference>
<name>A0A8S1GNK2_9PELO</name>
<protein>
    <submittedName>
        <fullName evidence="5">Uncharacterized protein</fullName>
    </submittedName>
</protein>